<proteinExistence type="predicted"/>
<sequence>MASQQLVQNHINLSQVYPTTFPTIEILLVANKNMREENHQLKSRLHHNQLQLRHQTLTNHRLNHDLWKANYTHRKSIQDRNAIALDEPMDLNIKSRNATNGSTMHLGSVEAESFSDLDRIQSVSYQRKGDINVTDKNFRLDIQSFPFYTSVLEFKNNLIVPPHPSLIQNNNEQEEDCLNPAPAISVWNGKVNHNSVLQVRNPQREFDAKNTIENITRSQTFQANTAPNEEIESINLDPVSCLNRQIVV</sequence>
<organism evidence="1 2">
    <name type="scientific">Orchesella dallaii</name>
    <dbReference type="NCBI Taxonomy" id="48710"/>
    <lineage>
        <taxon>Eukaryota</taxon>
        <taxon>Metazoa</taxon>
        <taxon>Ecdysozoa</taxon>
        <taxon>Arthropoda</taxon>
        <taxon>Hexapoda</taxon>
        <taxon>Collembola</taxon>
        <taxon>Entomobryomorpha</taxon>
        <taxon>Entomobryoidea</taxon>
        <taxon>Orchesellidae</taxon>
        <taxon>Orchesellinae</taxon>
        <taxon>Orchesella</taxon>
    </lineage>
</organism>
<accession>A0ABP1RNU6</accession>
<gene>
    <name evidence="1" type="ORF">ODALV1_LOCUS24415</name>
</gene>
<comment type="caution">
    <text evidence="1">The sequence shown here is derived from an EMBL/GenBank/DDBJ whole genome shotgun (WGS) entry which is preliminary data.</text>
</comment>
<evidence type="ECO:0000313" key="1">
    <source>
        <dbReference type="EMBL" id="CAL8131975.1"/>
    </source>
</evidence>
<dbReference type="Proteomes" id="UP001642540">
    <property type="component" value="Unassembled WGS sequence"/>
</dbReference>
<name>A0ABP1RNU6_9HEXA</name>
<evidence type="ECO:0000313" key="2">
    <source>
        <dbReference type="Proteomes" id="UP001642540"/>
    </source>
</evidence>
<keyword evidence="2" id="KW-1185">Reference proteome</keyword>
<protein>
    <submittedName>
        <fullName evidence="1">Uncharacterized protein</fullName>
    </submittedName>
</protein>
<reference evidence="1 2" key="1">
    <citation type="submission" date="2024-08" db="EMBL/GenBank/DDBJ databases">
        <authorList>
            <person name="Cucini C."/>
            <person name="Frati F."/>
        </authorList>
    </citation>
    <scope>NUCLEOTIDE SEQUENCE [LARGE SCALE GENOMIC DNA]</scope>
</reference>
<dbReference type="EMBL" id="CAXLJM020000091">
    <property type="protein sequence ID" value="CAL8131975.1"/>
    <property type="molecule type" value="Genomic_DNA"/>
</dbReference>